<keyword evidence="1" id="KW-0346">Stress response</keyword>
<evidence type="ECO:0000313" key="6">
    <source>
        <dbReference type="Proteomes" id="UP000886520"/>
    </source>
</evidence>
<name>A0A9D4V8T5_ADICA</name>
<feature type="domain" description="SHSP" evidence="4">
    <location>
        <begin position="19"/>
        <end position="132"/>
    </location>
</feature>
<evidence type="ECO:0000259" key="4">
    <source>
        <dbReference type="PROSITE" id="PS01031"/>
    </source>
</evidence>
<keyword evidence="6" id="KW-1185">Reference proteome</keyword>
<evidence type="ECO:0000313" key="5">
    <source>
        <dbReference type="EMBL" id="KAI5081662.1"/>
    </source>
</evidence>
<evidence type="ECO:0000256" key="3">
    <source>
        <dbReference type="RuleBase" id="RU003616"/>
    </source>
</evidence>
<dbReference type="Gene3D" id="2.60.40.790">
    <property type="match status" value="1"/>
</dbReference>
<comment type="caution">
    <text evidence="5">The sequence shown here is derived from an EMBL/GenBank/DDBJ whole genome shotgun (WGS) entry which is preliminary data.</text>
</comment>
<dbReference type="PROSITE" id="PS01031">
    <property type="entry name" value="SHSP"/>
    <property type="match status" value="1"/>
</dbReference>
<dbReference type="EMBL" id="JABFUD020000003">
    <property type="protein sequence ID" value="KAI5081662.1"/>
    <property type="molecule type" value="Genomic_DNA"/>
</dbReference>
<dbReference type="OrthoDB" id="1245404at2759"/>
<dbReference type="Pfam" id="PF00011">
    <property type="entry name" value="HSP20"/>
    <property type="match status" value="1"/>
</dbReference>
<proteinExistence type="inferred from homology"/>
<organism evidence="5 6">
    <name type="scientific">Adiantum capillus-veneris</name>
    <name type="common">Maidenhair fern</name>
    <dbReference type="NCBI Taxonomy" id="13818"/>
    <lineage>
        <taxon>Eukaryota</taxon>
        <taxon>Viridiplantae</taxon>
        <taxon>Streptophyta</taxon>
        <taxon>Embryophyta</taxon>
        <taxon>Tracheophyta</taxon>
        <taxon>Polypodiopsida</taxon>
        <taxon>Polypodiidae</taxon>
        <taxon>Polypodiales</taxon>
        <taxon>Pteridineae</taxon>
        <taxon>Pteridaceae</taxon>
        <taxon>Vittarioideae</taxon>
        <taxon>Adiantum</taxon>
    </lineage>
</organism>
<evidence type="ECO:0000256" key="2">
    <source>
        <dbReference type="PROSITE-ProRule" id="PRU00285"/>
    </source>
</evidence>
<dbReference type="InterPro" id="IPR008978">
    <property type="entry name" value="HSP20-like_chaperone"/>
</dbReference>
<dbReference type="InterPro" id="IPR031107">
    <property type="entry name" value="Small_HSP"/>
</dbReference>
<dbReference type="Proteomes" id="UP000886520">
    <property type="component" value="Chromosome 2"/>
</dbReference>
<comment type="similarity">
    <text evidence="2 3">Belongs to the small heat shock protein (HSP20) family.</text>
</comment>
<evidence type="ECO:0000256" key="1">
    <source>
        <dbReference type="ARBA" id="ARBA00023016"/>
    </source>
</evidence>
<protein>
    <recommendedName>
        <fullName evidence="4">SHSP domain-containing protein</fullName>
    </recommendedName>
</protein>
<dbReference type="AlphaFoldDB" id="A0A9D4V8T5"/>
<sequence length="132" mass="14896">MRSFATSEYGGVDNMRSFATSEYGGVDVDWLEDDNSHIFKFNVPGMKIEDVKVQIVEGQTLQVSGVRKDVMTARGYGTWHIKERPVGTFFRKFQLPGNVKIEGVTAFDEKGILVIIVPKIKRFVRNVPISLL</sequence>
<dbReference type="SUPFAM" id="SSF49764">
    <property type="entry name" value="HSP20-like chaperones"/>
    <property type="match status" value="1"/>
</dbReference>
<gene>
    <name evidence="5" type="ORF">GOP47_0001405</name>
</gene>
<reference evidence="5" key="1">
    <citation type="submission" date="2021-01" db="EMBL/GenBank/DDBJ databases">
        <title>Adiantum capillus-veneris genome.</title>
        <authorList>
            <person name="Fang Y."/>
            <person name="Liao Q."/>
        </authorList>
    </citation>
    <scope>NUCLEOTIDE SEQUENCE</scope>
    <source>
        <strain evidence="5">H3</strain>
        <tissue evidence="5">Leaf</tissue>
    </source>
</reference>
<dbReference type="InterPro" id="IPR002068">
    <property type="entry name" value="A-crystallin/Hsp20_dom"/>
</dbReference>
<accession>A0A9D4V8T5</accession>
<dbReference type="PANTHER" id="PTHR11527">
    <property type="entry name" value="HEAT-SHOCK PROTEIN 20 FAMILY MEMBER"/>
    <property type="match status" value="1"/>
</dbReference>